<sequence>MKDHESLDSRGKKPRRKLFNLELPSEECLSDEDEPDGGLGLGTDKSGCNNNASSSDLHLVRSNGLTDLNEPIQMDKVSASTSVVMSGNHLSSKEEIERQVFFDDLLLSPTTVLMNVSASFP</sequence>
<comment type="caution">
    <text evidence="2">The sequence shown here is derived from an EMBL/GenBank/DDBJ whole genome shotgun (WGS) entry which is preliminary data.</text>
</comment>
<feature type="region of interest" description="Disordered" evidence="1">
    <location>
        <begin position="26"/>
        <end position="56"/>
    </location>
</feature>
<evidence type="ECO:0000313" key="2">
    <source>
        <dbReference type="EMBL" id="RXH89608.1"/>
    </source>
</evidence>
<keyword evidence="3" id="KW-1185">Reference proteome</keyword>
<dbReference type="Proteomes" id="UP000290289">
    <property type="component" value="Chromosome 9"/>
</dbReference>
<name>A0A498J1Y6_MALDO</name>
<protein>
    <submittedName>
        <fullName evidence="2">Uncharacterized protein</fullName>
    </submittedName>
</protein>
<evidence type="ECO:0000256" key="1">
    <source>
        <dbReference type="SAM" id="MobiDB-lite"/>
    </source>
</evidence>
<dbReference type="AlphaFoldDB" id="A0A498J1Y6"/>
<dbReference type="PANTHER" id="PTHR33167">
    <property type="entry name" value="TRANSCRIPTION FACTOR, PUTATIVE (DUF863)-RELATED"/>
    <property type="match status" value="1"/>
</dbReference>
<reference evidence="2 3" key="1">
    <citation type="submission" date="2018-10" db="EMBL/GenBank/DDBJ databases">
        <title>A high-quality apple genome assembly.</title>
        <authorList>
            <person name="Hu J."/>
        </authorList>
    </citation>
    <scope>NUCLEOTIDE SEQUENCE [LARGE SCALE GENOMIC DNA]</scope>
    <source>
        <strain evidence="3">cv. HFTH1</strain>
        <tissue evidence="2">Young leaf</tissue>
    </source>
</reference>
<organism evidence="2 3">
    <name type="scientific">Malus domestica</name>
    <name type="common">Apple</name>
    <name type="synonym">Pyrus malus</name>
    <dbReference type="NCBI Taxonomy" id="3750"/>
    <lineage>
        <taxon>Eukaryota</taxon>
        <taxon>Viridiplantae</taxon>
        <taxon>Streptophyta</taxon>
        <taxon>Embryophyta</taxon>
        <taxon>Tracheophyta</taxon>
        <taxon>Spermatophyta</taxon>
        <taxon>Magnoliopsida</taxon>
        <taxon>eudicotyledons</taxon>
        <taxon>Gunneridae</taxon>
        <taxon>Pentapetalae</taxon>
        <taxon>rosids</taxon>
        <taxon>fabids</taxon>
        <taxon>Rosales</taxon>
        <taxon>Rosaceae</taxon>
        <taxon>Amygdaloideae</taxon>
        <taxon>Maleae</taxon>
        <taxon>Malus</taxon>
    </lineage>
</organism>
<proteinExistence type="predicted"/>
<gene>
    <name evidence="2" type="ORF">DVH24_031965</name>
</gene>
<feature type="compositionally biased region" description="Polar residues" evidence="1">
    <location>
        <begin position="46"/>
        <end position="56"/>
    </location>
</feature>
<evidence type="ECO:0000313" key="3">
    <source>
        <dbReference type="Proteomes" id="UP000290289"/>
    </source>
</evidence>
<feature type="compositionally biased region" description="Acidic residues" evidence="1">
    <location>
        <begin position="26"/>
        <end position="36"/>
    </location>
</feature>
<dbReference type="EMBL" id="RDQH01000335">
    <property type="protein sequence ID" value="RXH89608.1"/>
    <property type="molecule type" value="Genomic_DNA"/>
</dbReference>
<dbReference type="PANTHER" id="PTHR33167:SF70">
    <property type="entry name" value="DUF3741 DOMAIN-CONTAINING PROTEIN"/>
    <property type="match status" value="1"/>
</dbReference>
<accession>A0A498J1Y6</accession>